<dbReference type="OrthoDB" id="1664032at2"/>
<feature type="domain" description="Dam-replacing protein HTH" evidence="1">
    <location>
        <begin position="183"/>
        <end position="251"/>
    </location>
</feature>
<name>A0A5P3MTX7_NEIAN</name>
<dbReference type="InterPro" id="IPR010324">
    <property type="entry name" value="DRP"/>
</dbReference>
<dbReference type="Gene3D" id="3.40.210.30">
    <property type="entry name" value="Dam replacing family, catalytic PD-(D/E)XK domain"/>
    <property type="match status" value="1"/>
</dbReference>
<evidence type="ECO:0000313" key="2">
    <source>
        <dbReference type="EMBL" id="QEY24950.1"/>
    </source>
</evidence>
<sequence length="259" mass="29976">MQLDFKLELVQAYWSQSQKMRVLTETWMQENGYCPSCGSRPIGRFANNQPVADFFCSVCGEQYELKSKSRRIGNSIADGAYHTMLERIRSDSNPNFFFLSYNAQQYTVNRLVLVPKHFMTADMIVPRNKGLKGRPDYIMCSINLRTLPKHGQIVLLDENGAVSQEQVLRQWRETLFLRTQRNEAKGWLLAVMKCIDILPPQFTLAQMYAFEAHLQSRFPNNHHVKDKIRQQLQILRDHGIIEFCARGQYRKTAASPPAA</sequence>
<dbReference type="Pfam" id="PF06044">
    <property type="entry name" value="DpnI"/>
    <property type="match status" value="1"/>
</dbReference>
<dbReference type="Proteomes" id="UP000325536">
    <property type="component" value="Chromosome"/>
</dbReference>
<dbReference type="REBASE" id="369138">
    <property type="entry name" value="Nan49930ORF3330P"/>
</dbReference>
<keyword evidence="3" id="KW-1185">Reference proteome</keyword>
<keyword evidence="2" id="KW-0540">Nuclease</keyword>
<protein>
    <submittedName>
        <fullName evidence="2">Restriction endonuclease</fullName>
    </submittedName>
</protein>
<evidence type="ECO:0000313" key="3">
    <source>
        <dbReference type="Proteomes" id="UP000325536"/>
    </source>
</evidence>
<dbReference type="InterPro" id="IPR043025">
    <property type="entry name" value="DRP_PD-(D/E)XK_dom"/>
</dbReference>
<dbReference type="EMBL" id="CP031699">
    <property type="protein sequence ID" value="QEY24950.1"/>
    <property type="molecule type" value="Genomic_DNA"/>
</dbReference>
<keyword evidence="2" id="KW-0255">Endonuclease</keyword>
<reference evidence="2 3" key="1">
    <citation type="submission" date="2018-08" db="EMBL/GenBank/DDBJ databases">
        <title>Neisseria animalis ATCC 49930 complete genome.</title>
        <authorList>
            <person name="Veseli I.A."/>
            <person name="Mascarenhas dos Santos A.C."/>
            <person name="Buttler R."/>
            <person name="Pombert J.-F."/>
        </authorList>
    </citation>
    <scope>NUCLEOTIDE SEQUENCE [LARGE SCALE GENOMIC DNA]</scope>
    <source>
        <strain evidence="2 3">ATCC 49930</strain>
    </source>
</reference>
<evidence type="ECO:0000259" key="1">
    <source>
        <dbReference type="Pfam" id="PF17726"/>
    </source>
</evidence>
<dbReference type="SUPFAM" id="SSF144020">
    <property type="entry name" value="FdhE-like"/>
    <property type="match status" value="1"/>
</dbReference>
<dbReference type="KEGG" id="naq:D0T90_03330"/>
<dbReference type="InterPro" id="IPR024064">
    <property type="entry name" value="FdhE-like_sf"/>
</dbReference>
<gene>
    <name evidence="2" type="ORF">D0T90_03330</name>
</gene>
<keyword evidence="2" id="KW-0378">Hydrolase</keyword>
<proteinExistence type="predicted"/>
<dbReference type="RefSeq" id="WP_123795048.1">
    <property type="nucleotide sequence ID" value="NZ_CP031699.1"/>
</dbReference>
<accession>A0A5P3MTX7</accession>
<organism evidence="2 3">
    <name type="scientific">Neisseria animalis</name>
    <dbReference type="NCBI Taxonomy" id="492"/>
    <lineage>
        <taxon>Bacteria</taxon>
        <taxon>Pseudomonadati</taxon>
        <taxon>Pseudomonadota</taxon>
        <taxon>Betaproteobacteria</taxon>
        <taxon>Neisseriales</taxon>
        <taxon>Neisseriaceae</taxon>
        <taxon>Neisseria</taxon>
    </lineage>
</organism>
<dbReference type="AlphaFoldDB" id="A0A5P3MTX7"/>
<dbReference type="InterPro" id="IPR041368">
    <property type="entry name" value="DRP_C"/>
</dbReference>
<dbReference type="Pfam" id="PF17726">
    <property type="entry name" value="DpnI_C"/>
    <property type="match status" value="1"/>
</dbReference>
<dbReference type="GO" id="GO:0004519">
    <property type="term" value="F:endonuclease activity"/>
    <property type="evidence" value="ECO:0007669"/>
    <property type="project" value="UniProtKB-KW"/>
</dbReference>